<dbReference type="FunFam" id="1.20.1250.20:FF:000025">
    <property type="entry name" value="probable polyol transporter 4"/>
    <property type="match status" value="1"/>
</dbReference>
<dbReference type="PROSITE" id="PS50850">
    <property type="entry name" value="MFS"/>
    <property type="match status" value="1"/>
</dbReference>
<evidence type="ECO:0000256" key="4">
    <source>
        <dbReference type="ARBA" id="ARBA00022597"/>
    </source>
</evidence>
<accession>A0A9Q0CN95</accession>
<dbReference type="NCBIfam" id="TIGR00879">
    <property type="entry name" value="SP"/>
    <property type="match status" value="1"/>
</dbReference>
<evidence type="ECO:0000313" key="13">
    <source>
        <dbReference type="Proteomes" id="UP001151287"/>
    </source>
</evidence>
<feature type="transmembrane region" description="Helical" evidence="10">
    <location>
        <begin position="204"/>
        <end position="225"/>
    </location>
</feature>
<comment type="subcellular location">
    <subcellularLocation>
        <location evidence="1">Membrane</location>
        <topology evidence="1">Multi-pass membrane protein</topology>
    </subcellularLocation>
</comment>
<evidence type="ECO:0000256" key="10">
    <source>
        <dbReference type="SAM" id="Phobius"/>
    </source>
</evidence>
<keyword evidence="5 10" id="KW-0812">Transmembrane</keyword>
<feature type="transmembrane region" description="Helical" evidence="10">
    <location>
        <begin position="401"/>
        <end position="421"/>
    </location>
</feature>
<feature type="transmembrane region" description="Helical" evidence="10">
    <location>
        <begin position="473"/>
        <end position="491"/>
    </location>
</feature>
<dbReference type="Pfam" id="PF00083">
    <property type="entry name" value="Sugar_tr"/>
    <property type="match status" value="1"/>
</dbReference>
<feature type="transmembrane region" description="Helical" evidence="10">
    <location>
        <begin position="442"/>
        <end position="461"/>
    </location>
</feature>
<dbReference type="GO" id="GO:0016020">
    <property type="term" value="C:membrane"/>
    <property type="evidence" value="ECO:0007669"/>
    <property type="project" value="UniProtKB-SubCell"/>
</dbReference>
<evidence type="ECO:0000256" key="3">
    <source>
        <dbReference type="ARBA" id="ARBA00022448"/>
    </source>
</evidence>
<dbReference type="InterPro" id="IPR020846">
    <property type="entry name" value="MFS_dom"/>
</dbReference>
<organism evidence="12 13">
    <name type="scientific">Rhynchospora breviuscula</name>
    <dbReference type="NCBI Taxonomy" id="2022672"/>
    <lineage>
        <taxon>Eukaryota</taxon>
        <taxon>Viridiplantae</taxon>
        <taxon>Streptophyta</taxon>
        <taxon>Embryophyta</taxon>
        <taxon>Tracheophyta</taxon>
        <taxon>Spermatophyta</taxon>
        <taxon>Magnoliopsida</taxon>
        <taxon>Liliopsida</taxon>
        <taxon>Poales</taxon>
        <taxon>Cyperaceae</taxon>
        <taxon>Cyperoideae</taxon>
        <taxon>Rhynchosporeae</taxon>
        <taxon>Rhynchospora</taxon>
    </lineage>
</organism>
<keyword evidence="7 10" id="KW-1133">Transmembrane helix</keyword>
<protein>
    <recommendedName>
        <fullName evidence="11">Major facilitator superfamily (MFS) profile domain-containing protein</fullName>
    </recommendedName>
</protein>
<name>A0A9Q0CN95_9POAL</name>
<feature type="transmembrane region" description="Helical" evidence="10">
    <location>
        <begin position="291"/>
        <end position="312"/>
    </location>
</feature>
<dbReference type="PANTHER" id="PTHR48020:SF49">
    <property type="entry name" value="SUGAR TRANSPORTER"/>
    <property type="match status" value="1"/>
</dbReference>
<dbReference type="AlphaFoldDB" id="A0A9Q0CN95"/>
<dbReference type="InterPro" id="IPR050814">
    <property type="entry name" value="Myo-inositol_Transporter"/>
</dbReference>
<evidence type="ECO:0000256" key="5">
    <source>
        <dbReference type="ARBA" id="ARBA00022692"/>
    </source>
</evidence>
<evidence type="ECO:0000259" key="11">
    <source>
        <dbReference type="PROSITE" id="PS50850"/>
    </source>
</evidence>
<feature type="transmembrane region" description="Helical" evidence="10">
    <location>
        <begin position="370"/>
        <end position="389"/>
    </location>
</feature>
<dbReference type="PROSITE" id="PS00216">
    <property type="entry name" value="SUGAR_TRANSPORT_1"/>
    <property type="match status" value="1"/>
</dbReference>
<evidence type="ECO:0000256" key="6">
    <source>
        <dbReference type="ARBA" id="ARBA00022847"/>
    </source>
</evidence>
<evidence type="ECO:0000256" key="9">
    <source>
        <dbReference type="RuleBase" id="RU003346"/>
    </source>
</evidence>
<dbReference type="InterPro" id="IPR005828">
    <property type="entry name" value="MFS_sugar_transport-like"/>
</dbReference>
<keyword evidence="4" id="KW-0762">Sugar transport</keyword>
<dbReference type="EMBL" id="JAMQYH010000002">
    <property type="protein sequence ID" value="KAJ1697127.1"/>
    <property type="molecule type" value="Genomic_DNA"/>
</dbReference>
<keyword evidence="13" id="KW-1185">Reference proteome</keyword>
<keyword evidence="8 10" id="KW-0472">Membrane</keyword>
<gene>
    <name evidence="12" type="ORF">LUZ63_005639</name>
</gene>
<reference evidence="12" key="1">
    <citation type="journal article" date="2022" name="Cell">
        <title>Repeat-based holocentromeres influence genome architecture and karyotype evolution.</title>
        <authorList>
            <person name="Hofstatter P.G."/>
            <person name="Thangavel G."/>
            <person name="Lux T."/>
            <person name="Neumann P."/>
            <person name="Vondrak T."/>
            <person name="Novak P."/>
            <person name="Zhang M."/>
            <person name="Costa L."/>
            <person name="Castellani M."/>
            <person name="Scott A."/>
            <person name="Toegelov H."/>
            <person name="Fuchs J."/>
            <person name="Mata-Sucre Y."/>
            <person name="Dias Y."/>
            <person name="Vanzela A.L.L."/>
            <person name="Huettel B."/>
            <person name="Almeida C.C.S."/>
            <person name="Simkova H."/>
            <person name="Souza G."/>
            <person name="Pedrosa-Harand A."/>
            <person name="Macas J."/>
            <person name="Mayer K.F.X."/>
            <person name="Houben A."/>
            <person name="Marques A."/>
        </authorList>
    </citation>
    <scope>NUCLEOTIDE SEQUENCE</scope>
    <source>
        <strain evidence="12">RhyBre1mFocal</strain>
    </source>
</reference>
<dbReference type="Proteomes" id="UP001151287">
    <property type="component" value="Unassembled WGS sequence"/>
</dbReference>
<feature type="transmembrane region" description="Helical" evidence="10">
    <location>
        <begin position="86"/>
        <end position="105"/>
    </location>
</feature>
<evidence type="ECO:0000256" key="7">
    <source>
        <dbReference type="ARBA" id="ARBA00022989"/>
    </source>
</evidence>
<keyword evidence="3 9" id="KW-0813">Transport</keyword>
<comment type="caution">
    <text evidence="12">The sequence shown here is derived from an EMBL/GenBank/DDBJ whole genome shotgun (WGS) entry which is preliminary data.</text>
</comment>
<evidence type="ECO:0000256" key="8">
    <source>
        <dbReference type="ARBA" id="ARBA00023136"/>
    </source>
</evidence>
<dbReference type="GO" id="GO:0015293">
    <property type="term" value="F:symporter activity"/>
    <property type="evidence" value="ECO:0007669"/>
    <property type="project" value="UniProtKB-KW"/>
</dbReference>
<dbReference type="InterPro" id="IPR003663">
    <property type="entry name" value="Sugar/inositol_transpt"/>
</dbReference>
<dbReference type="PRINTS" id="PR00171">
    <property type="entry name" value="SUGRTRNSPORT"/>
</dbReference>
<evidence type="ECO:0000313" key="12">
    <source>
        <dbReference type="EMBL" id="KAJ1697127.1"/>
    </source>
</evidence>
<dbReference type="PANTHER" id="PTHR48020">
    <property type="entry name" value="PROTON MYO-INOSITOL COTRANSPORTER"/>
    <property type="match status" value="1"/>
</dbReference>
<dbReference type="InterPro" id="IPR036259">
    <property type="entry name" value="MFS_trans_sf"/>
</dbReference>
<feature type="transmembrane region" description="Helical" evidence="10">
    <location>
        <begin position="46"/>
        <end position="66"/>
    </location>
</feature>
<dbReference type="InterPro" id="IPR005829">
    <property type="entry name" value="Sugar_transporter_CS"/>
</dbReference>
<dbReference type="SUPFAM" id="SSF103473">
    <property type="entry name" value="MFS general substrate transporter"/>
    <property type="match status" value="1"/>
</dbReference>
<proteinExistence type="inferred from homology"/>
<feature type="transmembrane region" description="Helical" evidence="10">
    <location>
        <begin position="145"/>
        <end position="161"/>
    </location>
</feature>
<feature type="transmembrane region" description="Helical" evidence="10">
    <location>
        <begin position="173"/>
        <end position="198"/>
    </location>
</feature>
<sequence length="509" mass="55377">MLEHLSQLASVIFSKKMEKAKESTSETTLRHPLLLSKLKKPPKSKYAFASAMIASMASLLAGYNIGVMSGAQIFMKDDLKISDVQVEILAGSVHIYSLVGSLTAGWTSDCIGRRNTLLVTSIIYLLGLLITCAANNYFWLMVGRFVTGIAIGYMVVVRIYVAEVSPAATRGFLTALPEVAINAGLLFGYVSNFAFAYLPVRLSWRIMFVVASVPPILLGFGTFSLPESLRWLVMKGQLGKAREVLTQISGSPEEAEAQLIEIKEKAGITREDTEVVSTQNYSQDKNIWTELIVTPTPVVCRIIITVLALHFLEQASGIDAVVLYSPRIFEKAGMTTTKDLLGATIIVGLTKTALIVVPMLLSDRVGRRPLLLSSTAGMAASLIMLSLVLQMVGDFVIAPTWIVAVCIMAVLSYVGFFSAGLGPITMAYSSETIPLKLRAQGMGLAIAVNRLVCGVVAMTFISIYEEISISCTFYIYAVIIGFAFVFVYFCLPETRGKSLEEIEVLFGKK</sequence>
<evidence type="ECO:0000256" key="1">
    <source>
        <dbReference type="ARBA" id="ARBA00004141"/>
    </source>
</evidence>
<evidence type="ECO:0000256" key="2">
    <source>
        <dbReference type="ARBA" id="ARBA00010992"/>
    </source>
</evidence>
<dbReference type="Gene3D" id="1.20.1250.20">
    <property type="entry name" value="MFS general substrate transporter like domains"/>
    <property type="match status" value="1"/>
</dbReference>
<feature type="transmembrane region" description="Helical" evidence="10">
    <location>
        <begin position="117"/>
        <end position="139"/>
    </location>
</feature>
<dbReference type="OrthoDB" id="6612291at2759"/>
<feature type="transmembrane region" description="Helical" evidence="10">
    <location>
        <begin position="340"/>
        <end position="361"/>
    </location>
</feature>
<feature type="domain" description="Major facilitator superfamily (MFS) profile" evidence="11">
    <location>
        <begin position="50"/>
        <end position="495"/>
    </location>
</feature>
<comment type="similarity">
    <text evidence="2 9">Belongs to the major facilitator superfamily. Sugar transporter (TC 2.A.1.1) family.</text>
</comment>
<keyword evidence="6" id="KW-0769">Symport</keyword>